<dbReference type="PANTHER" id="PTHR47841">
    <property type="entry name" value="DIACYLGLYCEROL KINASE THETA-LIKE-RELATED"/>
    <property type="match status" value="1"/>
</dbReference>
<dbReference type="eggNOG" id="ENOG502QW6T">
    <property type="taxonomic scope" value="Eukaryota"/>
</dbReference>
<feature type="region of interest" description="Disordered" evidence="2">
    <location>
        <begin position="18"/>
        <end position="39"/>
    </location>
</feature>
<keyword evidence="1" id="KW-0677">Repeat</keyword>
<dbReference type="PANTHER" id="PTHR47841:SF3">
    <property type="entry name" value="OS09G0492800 PROTEIN"/>
    <property type="match status" value="1"/>
</dbReference>
<evidence type="ECO:0000259" key="3">
    <source>
        <dbReference type="Pfam" id="PF03107"/>
    </source>
</evidence>
<dbReference type="RefSeq" id="XP_008453038.2">
    <property type="nucleotide sequence ID" value="XM_008454816.2"/>
</dbReference>
<protein>
    <recommendedName>
        <fullName evidence="3">DC1 domain-containing protein</fullName>
    </recommendedName>
</protein>
<organism evidence="4">
    <name type="scientific">Cucumis melo</name>
    <name type="common">Muskmelon</name>
    <dbReference type="NCBI Taxonomy" id="3656"/>
    <lineage>
        <taxon>Eukaryota</taxon>
        <taxon>Viridiplantae</taxon>
        <taxon>Streptophyta</taxon>
        <taxon>Embryophyta</taxon>
        <taxon>Tracheophyta</taxon>
        <taxon>Spermatophyta</taxon>
        <taxon>Magnoliopsida</taxon>
        <taxon>eudicotyledons</taxon>
        <taxon>Gunneridae</taxon>
        <taxon>Pentapetalae</taxon>
        <taxon>rosids</taxon>
        <taxon>fabids</taxon>
        <taxon>Cucurbitales</taxon>
        <taxon>Cucurbitaceae</taxon>
        <taxon>Benincaseae</taxon>
        <taxon>Cucumis</taxon>
    </lineage>
</organism>
<reference evidence="4" key="1">
    <citation type="submission" date="2023-03" db="UniProtKB">
        <authorList>
            <consortium name="EnsemblPlants"/>
        </authorList>
    </citation>
    <scope>IDENTIFICATION</scope>
</reference>
<dbReference type="SUPFAM" id="SSF57889">
    <property type="entry name" value="Cysteine-rich domain"/>
    <property type="match status" value="1"/>
</dbReference>
<feature type="domain" description="DC1" evidence="3">
    <location>
        <begin position="124"/>
        <end position="173"/>
    </location>
</feature>
<evidence type="ECO:0000313" key="4">
    <source>
        <dbReference type="EnsemblPlants" id="MELO3C017071.2.1"/>
    </source>
</evidence>
<feature type="domain" description="DC1" evidence="3">
    <location>
        <begin position="70"/>
        <end position="114"/>
    </location>
</feature>
<name>A0A9I9DEB1_CUCME</name>
<dbReference type="EnsemblPlants" id="MELO3C017071.2.1">
    <property type="protein sequence ID" value="MELO3C017071.2.1"/>
    <property type="gene ID" value="MELO3C017071.2"/>
</dbReference>
<dbReference type="InterPro" id="IPR004146">
    <property type="entry name" value="DC1"/>
</dbReference>
<evidence type="ECO:0000256" key="2">
    <source>
        <dbReference type="SAM" id="MobiDB-lite"/>
    </source>
</evidence>
<proteinExistence type="predicted"/>
<evidence type="ECO:0000256" key="1">
    <source>
        <dbReference type="ARBA" id="ARBA00022737"/>
    </source>
</evidence>
<dbReference type="InterPro" id="IPR046349">
    <property type="entry name" value="C1-like_sf"/>
</dbReference>
<sequence>MMSSKGNYLRKSKTFLVQKNQSSSMGVESGGGRENNSNSNVNKIEQKAEARVELLPVSPQLMYGEEMVHFSHPRHRLSRMCLPDLFTCSGCKEYGAGNRFSCQQCDFQLHDFCAFSPPALKAHPFHSYHQLLFYSKPVKGGIMQSKCEICAKPIKGFSFRCGVCSFQMHPCCAMLSWEMKIPSMHPHTLKMVGATTISSTSSSTVQLVDHHQASCGECKKRRSGRVYRCTVCEYQVHAVCAKSVKNGLRDNGHNGAEKPSVLGTAARLASQVVVEFLGGIIEGLGEGVGEAFVQNINGKAAPSPLRHR</sequence>
<gene>
    <name evidence="4" type="primary">103493863</name>
</gene>
<accession>A0A9I9DEB1</accession>
<dbReference type="Pfam" id="PF03107">
    <property type="entry name" value="C1_2"/>
    <property type="match status" value="2"/>
</dbReference>